<dbReference type="AlphaFoldDB" id="A0A482VH47"/>
<reference evidence="1 2" key="1">
    <citation type="submission" date="2017-03" db="EMBL/GenBank/DDBJ databases">
        <title>Genome of the blue death feigning beetle - Asbolus verrucosus.</title>
        <authorList>
            <person name="Rider S.D."/>
        </authorList>
    </citation>
    <scope>NUCLEOTIDE SEQUENCE [LARGE SCALE GENOMIC DNA]</scope>
    <source>
        <strain evidence="1">Butters</strain>
        <tissue evidence="1">Head and leg muscle</tissue>
    </source>
</reference>
<dbReference type="EMBL" id="QDEB01099315">
    <property type="protein sequence ID" value="RZC32182.1"/>
    <property type="molecule type" value="Genomic_DNA"/>
</dbReference>
<evidence type="ECO:0000313" key="1">
    <source>
        <dbReference type="EMBL" id="RZC32182.1"/>
    </source>
</evidence>
<sequence length="38" mass="4310">MDSTNRALINSSQRSLASILQSFNSFAKWIMRFQTATS</sequence>
<evidence type="ECO:0000313" key="2">
    <source>
        <dbReference type="Proteomes" id="UP000292052"/>
    </source>
</evidence>
<keyword evidence="2" id="KW-1185">Reference proteome</keyword>
<name>A0A482VH47_ASBVE</name>
<gene>
    <name evidence="1" type="ORF">BDFB_008193</name>
</gene>
<organism evidence="1 2">
    <name type="scientific">Asbolus verrucosus</name>
    <name type="common">Desert ironclad beetle</name>
    <dbReference type="NCBI Taxonomy" id="1661398"/>
    <lineage>
        <taxon>Eukaryota</taxon>
        <taxon>Metazoa</taxon>
        <taxon>Ecdysozoa</taxon>
        <taxon>Arthropoda</taxon>
        <taxon>Hexapoda</taxon>
        <taxon>Insecta</taxon>
        <taxon>Pterygota</taxon>
        <taxon>Neoptera</taxon>
        <taxon>Endopterygota</taxon>
        <taxon>Coleoptera</taxon>
        <taxon>Polyphaga</taxon>
        <taxon>Cucujiformia</taxon>
        <taxon>Tenebrionidae</taxon>
        <taxon>Pimeliinae</taxon>
        <taxon>Asbolus</taxon>
    </lineage>
</organism>
<comment type="caution">
    <text evidence="1">The sequence shown here is derived from an EMBL/GenBank/DDBJ whole genome shotgun (WGS) entry which is preliminary data.</text>
</comment>
<protein>
    <submittedName>
        <fullName evidence="1">Uncharacterized protein</fullName>
    </submittedName>
</protein>
<dbReference type="Proteomes" id="UP000292052">
    <property type="component" value="Unassembled WGS sequence"/>
</dbReference>
<accession>A0A482VH47</accession>
<proteinExistence type="predicted"/>